<dbReference type="Pfam" id="PF01943">
    <property type="entry name" value="Polysacc_synt"/>
    <property type="match status" value="1"/>
</dbReference>
<proteinExistence type="predicted"/>
<keyword evidence="3 6" id="KW-0812">Transmembrane</keyword>
<name>A0A7V0Z7L7_UNCW3</name>
<dbReference type="EMBL" id="DSKY01000022">
    <property type="protein sequence ID" value="HDY60055.1"/>
    <property type="molecule type" value="Genomic_DNA"/>
</dbReference>
<feature type="transmembrane region" description="Helical" evidence="6">
    <location>
        <begin position="364"/>
        <end position="384"/>
    </location>
</feature>
<keyword evidence="5 6" id="KW-0472">Membrane</keyword>
<evidence type="ECO:0000256" key="5">
    <source>
        <dbReference type="ARBA" id="ARBA00023136"/>
    </source>
</evidence>
<feature type="transmembrane region" description="Helical" evidence="6">
    <location>
        <begin position="47"/>
        <end position="68"/>
    </location>
</feature>
<comment type="subcellular location">
    <subcellularLocation>
        <location evidence="1">Cell membrane</location>
        <topology evidence="1">Multi-pass membrane protein</topology>
    </subcellularLocation>
</comment>
<feature type="transmembrane region" description="Helical" evidence="6">
    <location>
        <begin position="123"/>
        <end position="143"/>
    </location>
</feature>
<reference evidence="7" key="1">
    <citation type="journal article" date="2020" name="mSystems">
        <title>Genome- and Community-Level Interaction Insights into Carbon Utilization and Element Cycling Functions of Hydrothermarchaeota in Hydrothermal Sediment.</title>
        <authorList>
            <person name="Zhou Z."/>
            <person name="Liu Y."/>
            <person name="Xu W."/>
            <person name="Pan J."/>
            <person name="Luo Z.H."/>
            <person name="Li M."/>
        </authorList>
    </citation>
    <scope>NUCLEOTIDE SEQUENCE [LARGE SCALE GENOMIC DNA]</scope>
    <source>
        <strain evidence="7">SpSt-258</strain>
    </source>
</reference>
<dbReference type="PANTHER" id="PTHR30250">
    <property type="entry name" value="PST FAMILY PREDICTED COLANIC ACID TRANSPORTER"/>
    <property type="match status" value="1"/>
</dbReference>
<feature type="transmembrane region" description="Helical" evidence="6">
    <location>
        <begin position="176"/>
        <end position="202"/>
    </location>
</feature>
<evidence type="ECO:0000256" key="6">
    <source>
        <dbReference type="SAM" id="Phobius"/>
    </source>
</evidence>
<evidence type="ECO:0000256" key="2">
    <source>
        <dbReference type="ARBA" id="ARBA00022475"/>
    </source>
</evidence>
<organism evidence="7">
    <name type="scientific">candidate division WOR-3 bacterium</name>
    <dbReference type="NCBI Taxonomy" id="2052148"/>
    <lineage>
        <taxon>Bacteria</taxon>
        <taxon>Bacteria division WOR-3</taxon>
    </lineage>
</organism>
<feature type="transmembrane region" description="Helical" evidence="6">
    <location>
        <begin position="150"/>
        <end position="170"/>
    </location>
</feature>
<feature type="transmembrane region" description="Helical" evidence="6">
    <location>
        <begin position="89"/>
        <end position="111"/>
    </location>
</feature>
<sequence length="420" mass="48569">MRIEDHKWTTHPLIKNFISLTIVQIANYIFPLISLPYLVRVLGPEKYGLISFAQSFLGYFILVTNYGFDLSATREISINRDQKEKLSEIFNAVMYAKFILLFLCFFILLFLLQLEKFRADYKLYIFTFGIILGQTLFPLWLFMGLEKMKYITAFVVLERIVYTICIFIFIKQVNDYIYVPLLNTAGYMTSGILSLGVAFFYFKIKIKLPEWHRIWLQIKRGWDSFVADTCFSLYATSNTFILGFFSNNTIVGYYAAAEKLIYAAQRMLVPLSQTVYPYISKKVEEEKAKSLNFIKKIFYINFVIGVLLFFIIFLGANILTDILLGPSYKESIYVIRIFALLPLASVILNVLGFQTMLPFKMDKILSRILFGAAMLNIVLAFILIPVLKHIGAAIAYLLTMISACLVLYLFLKRKNINIFA</sequence>
<evidence type="ECO:0000256" key="3">
    <source>
        <dbReference type="ARBA" id="ARBA00022692"/>
    </source>
</evidence>
<feature type="transmembrane region" description="Helical" evidence="6">
    <location>
        <begin position="390"/>
        <end position="411"/>
    </location>
</feature>
<keyword evidence="2" id="KW-1003">Cell membrane</keyword>
<dbReference type="InterPro" id="IPR050833">
    <property type="entry name" value="Poly_Biosynth_Transport"/>
</dbReference>
<gene>
    <name evidence="7" type="ORF">ENP86_11020</name>
</gene>
<feature type="transmembrane region" description="Helical" evidence="6">
    <location>
        <begin position="331"/>
        <end position="352"/>
    </location>
</feature>
<feature type="transmembrane region" description="Helical" evidence="6">
    <location>
        <begin position="12"/>
        <end position="35"/>
    </location>
</feature>
<dbReference type="InterPro" id="IPR002797">
    <property type="entry name" value="Polysacc_synth"/>
</dbReference>
<comment type="caution">
    <text evidence="7">The sequence shown here is derived from an EMBL/GenBank/DDBJ whole genome shotgun (WGS) entry which is preliminary data.</text>
</comment>
<keyword evidence="4 6" id="KW-1133">Transmembrane helix</keyword>
<evidence type="ECO:0000256" key="4">
    <source>
        <dbReference type="ARBA" id="ARBA00022989"/>
    </source>
</evidence>
<dbReference type="CDD" id="cd13128">
    <property type="entry name" value="MATE_Wzx_like"/>
    <property type="match status" value="1"/>
</dbReference>
<feature type="transmembrane region" description="Helical" evidence="6">
    <location>
        <begin position="297"/>
        <end position="319"/>
    </location>
</feature>
<dbReference type="GO" id="GO:0005886">
    <property type="term" value="C:plasma membrane"/>
    <property type="evidence" value="ECO:0007669"/>
    <property type="project" value="UniProtKB-SubCell"/>
</dbReference>
<accession>A0A7V0Z7L7</accession>
<dbReference type="PANTHER" id="PTHR30250:SF11">
    <property type="entry name" value="O-ANTIGEN TRANSPORTER-RELATED"/>
    <property type="match status" value="1"/>
</dbReference>
<protein>
    <submittedName>
        <fullName evidence="7">Flippase</fullName>
    </submittedName>
</protein>
<dbReference type="AlphaFoldDB" id="A0A7V0Z7L7"/>
<evidence type="ECO:0000313" key="7">
    <source>
        <dbReference type="EMBL" id="HDY60055.1"/>
    </source>
</evidence>
<evidence type="ECO:0000256" key="1">
    <source>
        <dbReference type="ARBA" id="ARBA00004651"/>
    </source>
</evidence>